<dbReference type="InterPro" id="IPR054691">
    <property type="entry name" value="LeuA/HCS_post-cat"/>
</dbReference>
<dbReference type="PANTHER" id="PTHR42880:SF1">
    <property type="entry name" value="ISOPROPYLMALATE_HOMOCITRATE_CITRAMALATE SYNTHASE FAMILY PROTEIN"/>
    <property type="match status" value="1"/>
</dbReference>
<evidence type="ECO:0000259" key="3">
    <source>
        <dbReference type="PROSITE" id="PS50991"/>
    </source>
</evidence>
<proteinExistence type="inferred from homology"/>
<dbReference type="Pfam" id="PF22617">
    <property type="entry name" value="HCS_D2"/>
    <property type="match status" value="1"/>
</dbReference>
<dbReference type="AlphaFoldDB" id="A0A7J3ZJZ5"/>
<evidence type="ECO:0000256" key="1">
    <source>
        <dbReference type="ARBA" id="ARBA00006154"/>
    </source>
</evidence>
<dbReference type="Gene3D" id="3.20.20.70">
    <property type="entry name" value="Aldolase class I"/>
    <property type="match status" value="1"/>
</dbReference>
<accession>A0A7J3ZJZ5</accession>
<dbReference type="Pfam" id="PF00682">
    <property type="entry name" value="HMGL-like"/>
    <property type="match status" value="1"/>
</dbReference>
<keyword evidence="2" id="KW-0808">Transferase</keyword>
<protein>
    <submittedName>
        <fullName evidence="4">2-isopropylmalate synthase</fullName>
    </submittedName>
</protein>
<comment type="similarity">
    <text evidence="1">Belongs to the alpha-IPM synthase/homocitrate synthase family.</text>
</comment>
<dbReference type="PANTHER" id="PTHR42880">
    <property type="entry name" value="HOMOCITRATE SYNTHASE"/>
    <property type="match status" value="1"/>
</dbReference>
<evidence type="ECO:0000313" key="4">
    <source>
        <dbReference type="EMBL" id="HHQ80425.1"/>
    </source>
</evidence>
<evidence type="ECO:0000256" key="2">
    <source>
        <dbReference type="ARBA" id="ARBA00022679"/>
    </source>
</evidence>
<sequence length="430" mass="48030">MSDRHVNYRFNCFDLPPPLTLPSPVSHPIYITDTTLRDGQQGWRPLKPEEALQIYLLLSRLSGSSGAIRTVELFPYTGKDRETIKLILEHRERWPEPIGWVRARKQDIDLVVESKLEQTVVLTSVSYHHIYWKLGLDRKGAESKFLEAIEYALSKGLRIRVAMEDITRSDVKGFVLPFTEKILRVAEKYEADREIVFKISDTLGLGLPFETAGLPRGVPSLVKAFLNGLGIENTQLEFHGHNDFHMVVANHLAAWLSGASFSNCTLFGVGERAGNCPLEAMLLHYVAIKRDLCGIDLQAIFDAKLLFESMGYSFSPHHPIVGENSFTTSAGIHIDGLLKSPLTYLPFNPRILGTESKVKITRYSGRAGVVYALSNLLGVNSSKAAKESGLVDVVYSTVLEELEKREDGSLELQEVVEIARRVLGGRLGER</sequence>
<dbReference type="PROSITE" id="PS50991">
    <property type="entry name" value="PYR_CT"/>
    <property type="match status" value="1"/>
</dbReference>
<dbReference type="EMBL" id="DRZC01000036">
    <property type="protein sequence ID" value="HHQ80425.1"/>
    <property type="molecule type" value="Genomic_DNA"/>
</dbReference>
<dbReference type="GO" id="GO:0016740">
    <property type="term" value="F:transferase activity"/>
    <property type="evidence" value="ECO:0007669"/>
    <property type="project" value="UniProtKB-KW"/>
</dbReference>
<name>A0A7J3ZJZ5_9CREN</name>
<gene>
    <name evidence="4" type="ORF">ENM78_03055</name>
</gene>
<dbReference type="SUPFAM" id="SSF51569">
    <property type="entry name" value="Aldolase"/>
    <property type="match status" value="1"/>
</dbReference>
<comment type="caution">
    <text evidence="4">The sequence shown here is derived from an EMBL/GenBank/DDBJ whole genome shotgun (WGS) entry which is preliminary data.</text>
</comment>
<dbReference type="InterPro" id="IPR013785">
    <property type="entry name" value="Aldolase_TIM"/>
</dbReference>
<dbReference type="Gene3D" id="1.10.238.260">
    <property type="match status" value="1"/>
</dbReference>
<reference evidence="4" key="1">
    <citation type="journal article" date="2020" name="mSystems">
        <title>Genome- and Community-Level Interaction Insights into Carbon Utilization and Element Cycling Functions of Hydrothermarchaeota in Hydrothermal Sediment.</title>
        <authorList>
            <person name="Zhou Z."/>
            <person name="Liu Y."/>
            <person name="Xu W."/>
            <person name="Pan J."/>
            <person name="Luo Z.H."/>
            <person name="Li M."/>
        </authorList>
    </citation>
    <scope>NUCLEOTIDE SEQUENCE [LARGE SCALE GENOMIC DNA]</scope>
    <source>
        <strain evidence="4">SpSt-1116</strain>
    </source>
</reference>
<dbReference type="InterPro" id="IPR000891">
    <property type="entry name" value="PYR_CT"/>
</dbReference>
<feature type="domain" description="Pyruvate carboxyltransferase" evidence="3">
    <location>
        <begin position="29"/>
        <end position="301"/>
    </location>
</feature>
<organism evidence="4">
    <name type="scientific">Fervidicoccus fontis</name>
    <dbReference type="NCBI Taxonomy" id="683846"/>
    <lineage>
        <taxon>Archaea</taxon>
        <taxon>Thermoproteota</taxon>
        <taxon>Thermoprotei</taxon>
        <taxon>Fervidicoccales</taxon>
        <taxon>Fervidicoccaceae</taxon>
        <taxon>Fervidicoccus</taxon>
    </lineage>
</organism>